<dbReference type="SUPFAM" id="SSF55008">
    <property type="entry name" value="HMA, heavy metal-associated domain"/>
    <property type="match status" value="1"/>
</dbReference>
<dbReference type="InterPro" id="IPR036163">
    <property type="entry name" value="HMA_dom_sf"/>
</dbReference>
<dbReference type="AlphaFoldDB" id="A0A6M9PMC1"/>
<dbReference type="GO" id="GO:0046872">
    <property type="term" value="F:metal ion binding"/>
    <property type="evidence" value="ECO:0007669"/>
    <property type="project" value="InterPro"/>
</dbReference>
<dbReference type="PROSITE" id="PS50846">
    <property type="entry name" value="HMA_2"/>
    <property type="match status" value="1"/>
</dbReference>
<dbReference type="InterPro" id="IPR006121">
    <property type="entry name" value="HMA_dom"/>
</dbReference>
<evidence type="ECO:0000313" key="4">
    <source>
        <dbReference type="EMBL" id="QKM60458.1"/>
    </source>
</evidence>
<organism evidence="4 5">
    <name type="scientific">Polynucleobacter arcticus</name>
    <dbReference type="NCBI Taxonomy" id="1743165"/>
    <lineage>
        <taxon>Bacteria</taxon>
        <taxon>Pseudomonadati</taxon>
        <taxon>Pseudomonadota</taxon>
        <taxon>Betaproteobacteria</taxon>
        <taxon>Burkholderiales</taxon>
        <taxon>Burkholderiaceae</taxon>
        <taxon>Polynucleobacter</taxon>
    </lineage>
</organism>
<keyword evidence="1" id="KW-0175">Coiled coil</keyword>
<keyword evidence="5" id="KW-1185">Reference proteome</keyword>
<proteinExistence type="predicted"/>
<feature type="coiled-coil region" evidence="1">
    <location>
        <begin position="39"/>
        <end position="66"/>
    </location>
</feature>
<feature type="domain" description="HMA" evidence="3">
    <location>
        <begin position="21"/>
        <end position="88"/>
    </location>
</feature>
<evidence type="ECO:0000256" key="1">
    <source>
        <dbReference type="SAM" id="Coils"/>
    </source>
</evidence>
<evidence type="ECO:0000313" key="5">
    <source>
        <dbReference type="Proteomes" id="UP000501090"/>
    </source>
</evidence>
<dbReference type="Gene3D" id="3.30.70.100">
    <property type="match status" value="1"/>
</dbReference>
<dbReference type="Pfam" id="PF00403">
    <property type="entry name" value="HMA"/>
    <property type="match status" value="1"/>
</dbReference>
<dbReference type="RefSeq" id="WP_173960220.1">
    <property type="nucleotide sequence ID" value="NZ_CBCSCC010000002.1"/>
</dbReference>
<accession>A0A6M9PMC1</accession>
<gene>
    <name evidence="4" type="ORF">DN92_05055</name>
</gene>
<evidence type="ECO:0000259" key="3">
    <source>
        <dbReference type="PROSITE" id="PS50846"/>
    </source>
</evidence>
<dbReference type="KEGG" id="pard:DN92_05055"/>
<dbReference type="CDD" id="cd00371">
    <property type="entry name" value="HMA"/>
    <property type="match status" value="1"/>
</dbReference>
<name>A0A6M9PMC1_9BURK</name>
<dbReference type="EMBL" id="CP028940">
    <property type="protein sequence ID" value="QKM60458.1"/>
    <property type="molecule type" value="Genomic_DNA"/>
</dbReference>
<keyword evidence="2" id="KW-0732">Signal</keyword>
<sequence length="108" mass="11804">MKMINFILAISLLGLSQAALASMKVTVNGMVCSFCAQGIEKSLLKLDETKAVLVDLKNKVVIVEAKDGKTLNEKLIKEEITDSGYDVVSVETIPQTVAQFKEQMKAKK</sequence>
<reference evidence="4 5" key="1">
    <citation type="submission" date="2018-04" db="EMBL/GenBank/DDBJ databases">
        <title>Polynucleobacter sp. UK-Long2-W17 genome.</title>
        <authorList>
            <person name="Hahn M.W."/>
        </authorList>
    </citation>
    <scope>NUCLEOTIDE SEQUENCE [LARGE SCALE GENOMIC DNA]</scope>
    <source>
        <strain evidence="4 5">UK-Long2-W17</strain>
    </source>
</reference>
<feature type="chain" id="PRO_5026706566" evidence="2">
    <location>
        <begin position="22"/>
        <end position="108"/>
    </location>
</feature>
<feature type="signal peptide" evidence="2">
    <location>
        <begin position="1"/>
        <end position="21"/>
    </location>
</feature>
<protein>
    <submittedName>
        <fullName evidence="4">Heavy metal transporter</fullName>
    </submittedName>
</protein>
<dbReference type="Proteomes" id="UP000501090">
    <property type="component" value="Chromosome"/>
</dbReference>
<evidence type="ECO:0000256" key="2">
    <source>
        <dbReference type="SAM" id="SignalP"/>
    </source>
</evidence>